<dbReference type="AlphaFoldDB" id="K1S1P2"/>
<evidence type="ECO:0000313" key="1">
    <source>
        <dbReference type="EMBL" id="EKC49304.1"/>
    </source>
</evidence>
<gene>
    <name evidence="1" type="ORF">OBE_14713</name>
</gene>
<organism evidence="1">
    <name type="scientific">human gut metagenome</name>
    <dbReference type="NCBI Taxonomy" id="408170"/>
    <lineage>
        <taxon>unclassified sequences</taxon>
        <taxon>metagenomes</taxon>
        <taxon>organismal metagenomes</taxon>
    </lineage>
</organism>
<accession>K1S1P2</accession>
<sequence>MAEVLKVDVNYLLTDDEEFLLNAESKYGSKGARQAKELMAEVTGLFAGGELADEDLDEMMKGIQEAYWIAKEKNKKYTPKNTGNNA</sequence>
<name>K1S1P2_9ZZZZ</name>
<proteinExistence type="predicted"/>
<dbReference type="EMBL" id="AJWZ01010143">
    <property type="protein sequence ID" value="EKC49304.1"/>
    <property type="molecule type" value="Genomic_DNA"/>
</dbReference>
<comment type="caution">
    <text evidence="1">The sequence shown here is derived from an EMBL/GenBank/DDBJ whole genome shotgun (WGS) entry which is preliminary data.</text>
</comment>
<reference evidence="1" key="1">
    <citation type="journal article" date="2013" name="Environ. Microbiol.">
        <title>Microbiota from the distal guts of lean and obese adolescents exhibit partial functional redundancy besides clear differences in community structure.</title>
        <authorList>
            <person name="Ferrer M."/>
            <person name="Ruiz A."/>
            <person name="Lanza F."/>
            <person name="Haange S.B."/>
            <person name="Oberbach A."/>
            <person name="Till H."/>
            <person name="Bargiela R."/>
            <person name="Campoy C."/>
            <person name="Segura M.T."/>
            <person name="Richter M."/>
            <person name="von Bergen M."/>
            <person name="Seifert J."/>
            <person name="Suarez A."/>
        </authorList>
    </citation>
    <scope>NUCLEOTIDE SEQUENCE</scope>
</reference>
<protein>
    <submittedName>
        <fullName evidence="1">XRE family transcriptional regulator</fullName>
    </submittedName>
</protein>